<feature type="transmembrane region" description="Helical" evidence="6">
    <location>
        <begin position="89"/>
        <end position="108"/>
    </location>
</feature>
<dbReference type="InterPro" id="IPR030184">
    <property type="entry name" value="WAT1-related"/>
</dbReference>
<organism evidence="9 10">
    <name type="scientific">Digitaria exilis</name>
    <dbReference type="NCBI Taxonomy" id="1010633"/>
    <lineage>
        <taxon>Eukaryota</taxon>
        <taxon>Viridiplantae</taxon>
        <taxon>Streptophyta</taxon>
        <taxon>Embryophyta</taxon>
        <taxon>Tracheophyta</taxon>
        <taxon>Spermatophyta</taxon>
        <taxon>Magnoliopsida</taxon>
        <taxon>Liliopsida</taxon>
        <taxon>Poales</taxon>
        <taxon>Poaceae</taxon>
        <taxon>PACMAD clade</taxon>
        <taxon>Panicoideae</taxon>
        <taxon>Panicodae</taxon>
        <taxon>Paniceae</taxon>
        <taxon>Anthephorinae</taxon>
        <taxon>Digitaria</taxon>
    </lineage>
</organism>
<evidence type="ECO:0000313" key="9">
    <source>
        <dbReference type="EMBL" id="KAF8657757.1"/>
    </source>
</evidence>
<evidence type="ECO:0000256" key="3">
    <source>
        <dbReference type="ARBA" id="ARBA00022692"/>
    </source>
</evidence>
<evidence type="ECO:0000256" key="7">
    <source>
        <dbReference type="SAM" id="MobiDB-lite"/>
    </source>
</evidence>
<comment type="subcellular location">
    <subcellularLocation>
        <location evidence="1 6">Membrane</location>
        <topology evidence="1 6">Multi-pass membrane protein</topology>
    </subcellularLocation>
</comment>
<feature type="transmembrane region" description="Helical" evidence="6">
    <location>
        <begin position="55"/>
        <end position="77"/>
    </location>
</feature>
<protein>
    <recommendedName>
        <fullName evidence="6">WAT1-related protein</fullName>
    </recommendedName>
</protein>
<sequence length="233" mass="25660">MAFFKGSKLLNDSFMLYSLSSRWLVSALVLVSSGACWSLWLIMQGPICESYMDPLTLTTWTSFLSTLQSAVLAFFVLPDWNAWKIHSMSELLCYNFVGVTGSGVNFSLQSWCISVRGPLYTAMFMPLGTVITTVLAAIFLREELHIGSMLGAVGIISGLYVVLWGKSKEARNEMMQAQTTDAVKDAANMDSQLDIENNLSAPLLGGMSDAQQVNQSRHTKTDETVTNNQEIIS</sequence>
<dbReference type="SUPFAM" id="SSF103481">
    <property type="entry name" value="Multidrug resistance efflux transporter EmrE"/>
    <property type="match status" value="1"/>
</dbReference>
<dbReference type="OrthoDB" id="1728340at2759"/>
<comment type="caution">
    <text evidence="9">The sequence shown here is derived from an EMBL/GenBank/DDBJ whole genome shotgun (WGS) entry which is preliminary data.</text>
</comment>
<keyword evidence="3 6" id="KW-0812">Transmembrane</keyword>
<gene>
    <name evidence="9" type="ORF">HU200_059917</name>
</gene>
<evidence type="ECO:0000256" key="4">
    <source>
        <dbReference type="ARBA" id="ARBA00022989"/>
    </source>
</evidence>
<evidence type="ECO:0000256" key="1">
    <source>
        <dbReference type="ARBA" id="ARBA00004141"/>
    </source>
</evidence>
<feature type="compositionally biased region" description="Polar residues" evidence="7">
    <location>
        <begin position="224"/>
        <end position="233"/>
    </location>
</feature>
<feature type="domain" description="EamA" evidence="8">
    <location>
        <begin position="27"/>
        <end position="163"/>
    </location>
</feature>
<dbReference type="PANTHER" id="PTHR31218">
    <property type="entry name" value="WAT1-RELATED PROTEIN"/>
    <property type="match status" value="1"/>
</dbReference>
<keyword evidence="4 6" id="KW-1133">Transmembrane helix</keyword>
<feature type="region of interest" description="Disordered" evidence="7">
    <location>
        <begin position="210"/>
        <end position="233"/>
    </location>
</feature>
<dbReference type="EMBL" id="JACEFO010002487">
    <property type="protein sequence ID" value="KAF8657757.1"/>
    <property type="molecule type" value="Genomic_DNA"/>
</dbReference>
<evidence type="ECO:0000256" key="5">
    <source>
        <dbReference type="ARBA" id="ARBA00023136"/>
    </source>
</evidence>
<dbReference type="GO" id="GO:0022857">
    <property type="term" value="F:transmembrane transporter activity"/>
    <property type="evidence" value="ECO:0007669"/>
    <property type="project" value="InterPro"/>
</dbReference>
<evidence type="ECO:0000256" key="2">
    <source>
        <dbReference type="ARBA" id="ARBA00007635"/>
    </source>
</evidence>
<dbReference type="AlphaFoldDB" id="A0A835A7I0"/>
<feature type="transmembrane region" description="Helical" evidence="6">
    <location>
        <begin position="146"/>
        <end position="165"/>
    </location>
</feature>
<accession>A0A835A7I0</accession>
<proteinExistence type="inferred from homology"/>
<dbReference type="GO" id="GO:0016020">
    <property type="term" value="C:membrane"/>
    <property type="evidence" value="ECO:0007669"/>
    <property type="project" value="UniProtKB-SubCell"/>
</dbReference>
<comment type="similarity">
    <text evidence="2 6">Belongs to the drug/metabolite transporter (DMT) superfamily. Plant drug/metabolite exporter (P-DME) (TC 2.A.7.4) family.</text>
</comment>
<evidence type="ECO:0000313" key="10">
    <source>
        <dbReference type="Proteomes" id="UP000636709"/>
    </source>
</evidence>
<reference evidence="9" key="1">
    <citation type="submission" date="2020-07" db="EMBL/GenBank/DDBJ databases">
        <title>Genome sequence and genetic diversity analysis of an under-domesticated orphan crop, white fonio (Digitaria exilis).</title>
        <authorList>
            <person name="Bennetzen J.L."/>
            <person name="Chen S."/>
            <person name="Ma X."/>
            <person name="Wang X."/>
            <person name="Yssel A.E.J."/>
            <person name="Chaluvadi S.R."/>
            <person name="Johnson M."/>
            <person name="Gangashetty P."/>
            <person name="Hamidou F."/>
            <person name="Sanogo M.D."/>
            <person name="Zwaenepoel A."/>
            <person name="Wallace J."/>
            <person name="Van De Peer Y."/>
            <person name="Van Deynze A."/>
        </authorList>
    </citation>
    <scope>NUCLEOTIDE SEQUENCE</scope>
    <source>
        <tissue evidence="9">Leaves</tissue>
    </source>
</reference>
<dbReference type="InterPro" id="IPR000620">
    <property type="entry name" value="EamA_dom"/>
</dbReference>
<evidence type="ECO:0000259" key="8">
    <source>
        <dbReference type="Pfam" id="PF00892"/>
    </source>
</evidence>
<dbReference type="InterPro" id="IPR037185">
    <property type="entry name" value="EmrE-like"/>
</dbReference>
<feature type="transmembrane region" description="Helical" evidence="6">
    <location>
        <begin position="23"/>
        <end position="43"/>
    </location>
</feature>
<keyword evidence="10" id="KW-1185">Reference proteome</keyword>
<evidence type="ECO:0000256" key="6">
    <source>
        <dbReference type="RuleBase" id="RU363077"/>
    </source>
</evidence>
<dbReference type="Proteomes" id="UP000636709">
    <property type="component" value="Unassembled WGS sequence"/>
</dbReference>
<dbReference type="Pfam" id="PF00892">
    <property type="entry name" value="EamA"/>
    <property type="match status" value="1"/>
</dbReference>
<name>A0A835A7I0_9POAL</name>
<feature type="transmembrane region" description="Helical" evidence="6">
    <location>
        <begin position="120"/>
        <end position="140"/>
    </location>
</feature>
<keyword evidence="5 6" id="KW-0472">Membrane</keyword>